<organism evidence="1 2">
    <name type="scientific">Lophiostoma macrostomum CBS 122681</name>
    <dbReference type="NCBI Taxonomy" id="1314788"/>
    <lineage>
        <taxon>Eukaryota</taxon>
        <taxon>Fungi</taxon>
        <taxon>Dikarya</taxon>
        <taxon>Ascomycota</taxon>
        <taxon>Pezizomycotina</taxon>
        <taxon>Dothideomycetes</taxon>
        <taxon>Pleosporomycetidae</taxon>
        <taxon>Pleosporales</taxon>
        <taxon>Lophiostomataceae</taxon>
        <taxon>Lophiostoma</taxon>
    </lineage>
</organism>
<evidence type="ECO:0000313" key="1">
    <source>
        <dbReference type="EMBL" id="KAF2649213.1"/>
    </source>
</evidence>
<name>A0A6A6SRN2_9PLEO</name>
<evidence type="ECO:0008006" key="3">
    <source>
        <dbReference type="Google" id="ProtNLM"/>
    </source>
</evidence>
<dbReference type="InterPro" id="IPR032675">
    <property type="entry name" value="LRR_dom_sf"/>
</dbReference>
<dbReference type="EMBL" id="MU004502">
    <property type="protein sequence ID" value="KAF2649213.1"/>
    <property type="molecule type" value="Genomic_DNA"/>
</dbReference>
<protein>
    <recommendedName>
        <fullName evidence="3">F-box domain-containing protein</fullName>
    </recommendedName>
</protein>
<dbReference type="Gene3D" id="3.80.10.10">
    <property type="entry name" value="Ribonuclease Inhibitor"/>
    <property type="match status" value="1"/>
</dbReference>
<gene>
    <name evidence="1" type="ORF">K491DRAFT_212551</name>
</gene>
<accession>A0A6A6SRN2</accession>
<dbReference type="SUPFAM" id="SSF52047">
    <property type="entry name" value="RNI-like"/>
    <property type="match status" value="1"/>
</dbReference>
<keyword evidence="2" id="KW-1185">Reference proteome</keyword>
<dbReference type="OrthoDB" id="3750626at2759"/>
<proteinExistence type="predicted"/>
<dbReference type="AlphaFoldDB" id="A0A6A6SRN2"/>
<evidence type="ECO:0000313" key="2">
    <source>
        <dbReference type="Proteomes" id="UP000799324"/>
    </source>
</evidence>
<sequence>MFKPHFPHFLTQPALSFSTVPAFDHRAASHYQYGQRSDQMASASSTPPLLRLPNELLDIIVELAYPSGIVGRDWNSHRQRNLLPLARTCRRLRPVAEHGMYQIITTHNLRKMKGEYVRSRTFLPSLFQTLNSRRDLGEQVRMLHLFAIDGRINYVRRDPSDPITSDGGCRTISELRLVGHLLKLLSNLSTLKIQILGMDKGIYLQDPLLKLFGELKYKDMLRSRSMAPYLQNLETLEHGGGELHWLFWTLPKLQRLNFNHRVRFKHDVMYMSSPGQIKEVETVHSTAILTKLSVSLNHETRRFFHGCQNLRRLTIMFVDTIYFNPQASIDNFVRLHNKGSYEALNDMLQHCRTTLKTLSVDYKDFYLSFCPRISVVRLSPIGPLCTFTALKILKLPQAALLGSDGYMHRHPIPIKQLLPPNIEHLGLLQPTPSIEPWLKELARYSHHFKQLKTVTLRFCTDSQHLSFLGGTSLGDRLLDGGIQVKCEFFSLDSLEEDRLGV</sequence>
<reference evidence="1" key="1">
    <citation type="journal article" date="2020" name="Stud. Mycol.">
        <title>101 Dothideomycetes genomes: a test case for predicting lifestyles and emergence of pathogens.</title>
        <authorList>
            <person name="Haridas S."/>
            <person name="Albert R."/>
            <person name="Binder M."/>
            <person name="Bloem J."/>
            <person name="Labutti K."/>
            <person name="Salamov A."/>
            <person name="Andreopoulos B."/>
            <person name="Baker S."/>
            <person name="Barry K."/>
            <person name="Bills G."/>
            <person name="Bluhm B."/>
            <person name="Cannon C."/>
            <person name="Castanera R."/>
            <person name="Culley D."/>
            <person name="Daum C."/>
            <person name="Ezra D."/>
            <person name="Gonzalez J."/>
            <person name="Henrissat B."/>
            <person name="Kuo A."/>
            <person name="Liang C."/>
            <person name="Lipzen A."/>
            <person name="Lutzoni F."/>
            <person name="Magnuson J."/>
            <person name="Mondo S."/>
            <person name="Nolan M."/>
            <person name="Ohm R."/>
            <person name="Pangilinan J."/>
            <person name="Park H.-J."/>
            <person name="Ramirez L."/>
            <person name="Alfaro M."/>
            <person name="Sun H."/>
            <person name="Tritt A."/>
            <person name="Yoshinaga Y."/>
            <person name="Zwiers L.-H."/>
            <person name="Turgeon B."/>
            <person name="Goodwin S."/>
            <person name="Spatafora J."/>
            <person name="Crous P."/>
            <person name="Grigoriev I."/>
        </authorList>
    </citation>
    <scope>NUCLEOTIDE SEQUENCE</scope>
    <source>
        <strain evidence="1">CBS 122681</strain>
    </source>
</reference>
<dbReference type="Proteomes" id="UP000799324">
    <property type="component" value="Unassembled WGS sequence"/>
</dbReference>